<organism evidence="2 3">
    <name type="scientific">Cannabis sativa</name>
    <name type="common">Hemp</name>
    <name type="synonym">Marijuana</name>
    <dbReference type="NCBI Taxonomy" id="3483"/>
    <lineage>
        <taxon>Eukaryota</taxon>
        <taxon>Viridiplantae</taxon>
        <taxon>Streptophyta</taxon>
        <taxon>Embryophyta</taxon>
        <taxon>Tracheophyta</taxon>
        <taxon>Spermatophyta</taxon>
        <taxon>Magnoliopsida</taxon>
        <taxon>eudicotyledons</taxon>
        <taxon>Gunneridae</taxon>
        <taxon>Pentapetalae</taxon>
        <taxon>rosids</taxon>
        <taxon>fabids</taxon>
        <taxon>Rosales</taxon>
        <taxon>Cannabaceae</taxon>
        <taxon>Cannabis</taxon>
    </lineage>
</organism>
<dbReference type="PANTHER" id="PTHR33116:SF84">
    <property type="entry name" value="RNA-DIRECTED DNA POLYMERASE"/>
    <property type="match status" value="1"/>
</dbReference>
<dbReference type="SUPFAM" id="SSF56672">
    <property type="entry name" value="DNA/RNA polymerases"/>
    <property type="match status" value="1"/>
</dbReference>
<accession>A0A803PUA5</accession>
<protein>
    <recommendedName>
        <fullName evidence="1">Reverse transcriptase domain-containing protein</fullName>
    </recommendedName>
</protein>
<dbReference type="EnsemblPlants" id="evm.model.06.1399">
    <property type="protein sequence ID" value="cds.evm.model.06.1399"/>
    <property type="gene ID" value="evm.TU.06.1399"/>
</dbReference>
<dbReference type="InterPro" id="IPR000477">
    <property type="entry name" value="RT_dom"/>
</dbReference>
<dbReference type="AlphaFoldDB" id="A0A803PUA5"/>
<evidence type="ECO:0000259" key="1">
    <source>
        <dbReference type="PROSITE" id="PS50878"/>
    </source>
</evidence>
<sequence length="463" mass="54077">MVPKMKCPNTVKDFRLIACCNVIYKIATKLLCSRIKWILPDLISNSQGGFIQGRFIGHNIMICQDLVRHYGRKSNKANCMIKLDLQKAYDTIEWEFIEEMLMGLQFPLHFIQTVMNCVRTPRFSVMFNGSVHGFFEAKRVLRQGDPMSPFLFVLGMEYLSKILKEVGDKRDFNYHERCSKLKINHLAFADDVMLFCKGDFKSIYYMLQGLKLFSISSGLQPNPKKSVIYCSNMPHEECQVLILPKKVVRQLESICKAFLWKDQACATGRGLIAWESLCQYKAVGGLGFRKIQECNQAAMGKYILAIAQKQDSLWLKWINSVYLKDYEWWSYKAPTQSSWYWRSLVNLKNHFKDLVGHHICTQQQHYQGIKDWLSWHVEVDTMLTLTRWIGRPKISKFRKNVLAAALVCLVYTLWKARNLSLWEKTKPTVERLIEGIKKDVLHRVAVVWPKKVSLEDTNWFQKL</sequence>
<feature type="domain" description="Reverse transcriptase" evidence="1">
    <location>
        <begin position="1"/>
        <end position="242"/>
    </location>
</feature>
<evidence type="ECO:0000313" key="2">
    <source>
        <dbReference type="EnsemblPlants" id="cds.evm.model.06.1399"/>
    </source>
</evidence>
<dbReference type="PANTHER" id="PTHR33116">
    <property type="entry name" value="REVERSE TRANSCRIPTASE ZINC-BINDING DOMAIN-CONTAINING PROTEIN-RELATED-RELATED"/>
    <property type="match status" value="1"/>
</dbReference>
<evidence type="ECO:0000313" key="3">
    <source>
        <dbReference type="Proteomes" id="UP000596661"/>
    </source>
</evidence>
<proteinExistence type="predicted"/>
<dbReference type="CDD" id="cd01650">
    <property type="entry name" value="RT_nLTR_like"/>
    <property type="match status" value="1"/>
</dbReference>
<dbReference type="Proteomes" id="UP000596661">
    <property type="component" value="Chromosome 6"/>
</dbReference>
<name>A0A803PUA5_CANSA</name>
<dbReference type="InterPro" id="IPR043502">
    <property type="entry name" value="DNA/RNA_pol_sf"/>
</dbReference>
<reference evidence="2" key="1">
    <citation type="submission" date="2018-11" db="EMBL/GenBank/DDBJ databases">
        <authorList>
            <person name="Grassa J C."/>
        </authorList>
    </citation>
    <scope>NUCLEOTIDE SEQUENCE [LARGE SCALE GENOMIC DNA]</scope>
</reference>
<reference evidence="2" key="2">
    <citation type="submission" date="2021-03" db="UniProtKB">
        <authorList>
            <consortium name="EnsemblPlants"/>
        </authorList>
    </citation>
    <scope>IDENTIFICATION</scope>
</reference>
<dbReference type="Gramene" id="evm.model.06.1399">
    <property type="protein sequence ID" value="cds.evm.model.06.1399"/>
    <property type="gene ID" value="evm.TU.06.1399"/>
</dbReference>
<dbReference type="PROSITE" id="PS50878">
    <property type="entry name" value="RT_POL"/>
    <property type="match status" value="1"/>
</dbReference>
<keyword evidence="3" id="KW-1185">Reference proteome</keyword>
<dbReference type="EMBL" id="UZAU01000606">
    <property type="status" value="NOT_ANNOTATED_CDS"/>
    <property type="molecule type" value="Genomic_DNA"/>
</dbReference>
<dbReference type="Pfam" id="PF00078">
    <property type="entry name" value="RVT_1"/>
    <property type="match status" value="1"/>
</dbReference>